<dbReference type="Proteomes" id="UP001357485">
    <property type="component" value="Unassembled WGS sequence"/>
</dbReference>
<dbReference type="Pfam" id="PF20826">
    <property type="entry name" value="PHD_5"/>
    <property type="match status" value="1"/>
</dbReference>
<feature type="compositionally biased region" description="Polar residues" evidence="4">
    <location>
        <begin position="164"/>
        <end position="177"/>
    </location>
</feature>
<reference evidence="6 7" key="1">
    <citation type="submission" date="2023-08" db="EMBL/GenBank/DDBJ databases">
        <title>Black Yeasts Isolated from many extreme environments.</title>
        <authorList>
            <person name="Coleine C."/>
            <person name="Stajich J.E."/>
            <person name="Selbmann L."/>
        </authorList>
    </citation>
    <scope>NUCLEOTIDE SEQUENCE [LARGE SCALE GENOMIC DNA]</scope>
    <source>
        <strain evidence="6 7">CCFEE 536</strain>
    </source>
</reference>
<keyword evidence="3" id="KW-0862">Zinc</keyword>
<feature type="compositionally biased region" description="Basic and acidic residues" evidence="4">
    <location>
        <begin position="154"/>
        <end position="163"/>
    </location>
</feature>
<dbReference type="EMBL" id="JAVRRA010024619">
    <property type="protein sequence ID" value="KAK5132079.1"/>
    <property type="molecule type" value="Genomic_DNA"/>
</dbReference>
<gene>
    <name evidence="6" type="ORF">LTR16_000105</name>
</gene>
<keyword evidence="7" id="KW-1185">Reference proteome</keyword>
<sequence>MDPPQIQTPPPTRDASSRRRTQQLQSAAFGTPSTIVSRHASTFQTPQAKHETNPIYQPSPVQFSTTQFEPGVFQYSSSGATTAPAYSQPHLLWNQNSDASAMDVDEFDPFGPGPQRDRGIFGWQNLAIPINAVPDQSFQTSSSHSMPVSTLETTRCDTSRVDTQESQGYSQPTSFHSATTGVDPSLLFSFSNPTELTDVSRTTPQLSQFGPEQAVRQPYEHQTKQSMREKEFQQQRIVQSCHARTNTGSSTASFSSVSTARPGLQRSNTVGHVITNNSINPFQPAVSLQRSNTAVHIPRKPSPLKRPSLSSLAAISETFKPRPRPSVVLTIDESGRARTETIIVEDDAEARVKLQYPGLWDDGDSDDSSDSNMPVLSRTASLALPESERCAKAARIETSSDGIARPTIARSASSASLRNSLGTIRIASPGLRRSSSARRPTTLGQKNRKNTLWSFDGSLPGTEDNKNETEMVLRQDDEADDAHSALRRVVEDRSKRQELNDPQTRLSAHNKRWAKASAKQFTPKFVPNQQYACDMFGNLQNTPSTAMAASNHSTPMTDAGSSFGNTTRCVCDSLDGDGQLMIQCESCSSWLHVRCAGLNSQMLPPVYVCVFCTGQTPNVRGGRVREPARATPAYSSPLAHKTTHYQ</sequence>
<feature type="region of interest" description="Disordered" evidence="4">
    <location>
        <begin position="620"/>
        <end position="646"/>
    </location>
</feature>
<evidence type="ECO:0000313" key="6">
    <source>
        <dbReference type="EMBL" id="KAK5132079.1"/>
    </source>
</evidence>
<protein>
    <recommendedName>
        <fullName evidence="5">Zinc finger PHD-type domain-containing protein</fullName>
    </recommendedName>
</protein>
<proteinExistence type="predicted"/>
<evidence type="ECO:0000256" key="4">
    <source>
        <dbReference type="SAM" id="MobiDB-lite"/>
    </source>
</evidence>
<feature type="compositionally biased region" description="Polar residues" evidence="4">
    <location>
        <begin position="22"/>
        <end position="47"/>
    </location>
</feature>
<dbReference type="SUPFAM" id="SSF57903">
    <property type="entry name" value="FYVE/PHD zinc finger"/>
    <property type="match status" value="1"/>
</dbReference>
<dbReference type="InterPro" id="IPR013083">
    <property type="entry name" value="Znf_RING/FYVE/PHD"/>
</dbReference>
<feature type="region of interest" description="Disordered" evidence="4">
    <location>
        <begin position="1"/>
        <end position="63"/>
    </location>
</feature>
<dbReference type="SMART" id="SM00249">
    <property type="entry name" value="PHD"/>
    <property type="match status" value="1"/>
</dbReference>
<dbReference type="InterPro" id="IPR011011">
    <property type="entry name" value="Znf_FYVE_PHD"/>
</dbReference>
<feature type="region of interest" description="Disordered" evidence="4">
    <location>
        <begin position="488"/>
        <end position="509"/>
    </location>
</feature>
<feature type="region of interest" description="Disordered" evidence="4">
    <location>
        <begin position="244"/>
        <end position="263"/>
    </location>
</feature>
<evidence type="ECO:0000256" key="2">
    <source>
        <dbReference type="ARBA" id="ARBA00022771"/>
    </source>
</evidence>
<evidence type="ECO:0000256" key="1">
    <source>
        <dbReference type="ARBA" id="ARBA00022723"/>
    </source>
</evidence>
<dbReference type="Gene3D" id="3.30.40.10">
    <property type="entry name" value="Zinc/RING finger domain, C3HC4 (zinc finger)"/>
    <property type="match status" value="1"/>
</dbReference>
<feature type="region of interest" description="Disordered" evidence="4">
    <location>
        <begin position="137"/>
        <end position="177"/>
    </location>
</feature>
<evidence type="ECO:0000313" key="7">
    <source>
        <dbReference type="Proteomes" id="UP001357485"/>
    </source>
</evidence>
<evidence type="ECO:0000256" key="3">
    <source>
        <dbReference type="ARBA" id="ARBA00022833"/>
    </source>
</evidence>
<dbReference type="PROSITE" id="PS01359">
    <property type="entry name" value="ZF_PHD_1"/>
    <property type="match status" value="1"/>
</dbReference>
<organism evidence="6 7">
    <name type="scientific">Cryomyces antarcticus</name>
    <dbReference type="NCBI Taxonomy" id="329879"/>
    <lineage>
        <taxon>Eukaryota</taxon>
        <taxon>Fungi</taxon>
        <taxon>Dikarya</taxon>
        <taxon>Ascomycota</taxon>
        <taxon>Pezizomycotina</taxon>
        <taxon>Dothideomycetes</taxon>
        <taxon>Dothideomycetes incertae sedis</taxon>
        <taxon>Cryomyces</taxon>
    </lineage>
</organism>
<feature type="compositionally biased region" description="Basic and acidic residues" evidence="4">
    <location>
        <begin position="488"/>
        <end position="499"/>
    </location>
</feature>
<feature type="compositionally biased region" description="Low complexity" evidence="4">
    <location>
        <begin position="245"/>
        <end position="259"/>
    </location>
</feature>
<feature type="compositionally biased region" description="Pro residues" evidence="4">
    <location>
        <begin position="1"/>
        <end position="12"/>
    </location>
</feature>
<feature type="compositionally biased region" description="Polar residues" evidence="4">
    <location>
        <begin position="137"/>
        <end position="153"/>
    </location>
</feature>
<dbReference type="InterPro" id="IPR001965">
    <property type="entry name" value="Znf_PHD"/>
</dbReference>
<feature type="compositionally biased region" description="Polar residues" evidence="4">
    <location>
        <begin position="433"/>
        <end position="453"/>
    </location>
</feature>
<feature type="domain" description="Zinc finger PHD-type" evidence="5">
    <location>
        <begin position="568"/>
        <end position="613"/>
    </location>
</feature>
<feature type="region of interest" description="Disordered" evidence="4">
    <location>
        <begin position="428"/>
        <end position="465"/>
    </location>
</feature>
<dbReference type="InterPro" id="IPR019786">
    <property type="entry name" value="Zinc_finger_PHD-type_CS"/>
</dbReference>
<evidence type="ECO:0000259" key="5">
    <source>
        <dbReference type="SMART" id="SM00249"/>
    </source>
</evidence>
<name>A0ABR0KUV8_9PEZI</name>
<accession>A0ABR0KUV8</accession>
<keyword evidence="1" id="KW-0479">Metal-binding</keyword>
<keyword evidence="2" id="KW-0863">Zinc-finger</keyword>
<comment type="caution">
    <text evidence="6">The sequence shown here is derived from an EMBL/GenBank/DDBJ whole genome shotgun (WGS) entry which is preliminary data.</text>
</comment>
<feature type="compositionally biased region" description="Polar residues" evidence="4">
    <location>
        <begin position="54"/>
        <end position="63"/>
    </location>
</feature>